<name>A0ACB8TIS2_9AGAM</name>
<dbReference type="EMBL" id="MU277188">
    <property type="protein sequence ID" value="KAI0068285.1"/>
    <property type="molecule type" value="Genomic_DNA"/>
</dbReference>
<accession>A0ACB8TIS2</accession>
<protein>
    <submittedName>
        <fullName evidence="1">Uncharacterized protein</fullName>
    </submittedName>
</protein>
<dbReference type="Proteomes" id="UP000814140">
    <property type="component" value="Unassembled WGS sequence"/>
</dbReference>
<evidence type="ECO:0000313" key="1">
    <source>
        <dbReference type="EMBL" id="KAI0068285.1"/>
    </source>
</evidence>
<reference evidence="1" key="1">
    <citation type="submission" date="2021-03" db="EMBL/GenBank/DDBJ databases">
        <authorList>
            <consortium name="DOE Joint Genome Institute"/>
            <person name="Ahrendt S."/>
            <person name="Looney B.P."/>
            <person name="Miyauchi S."/>
            <person name="Morin E."/>
            <person name="Drula E."/>
            <person name="Courty P.E."/>
            <person name="Chicoki N."/>
            <person name="Fauchery L."/>
            <person name="Kohler A."/>
            <person name="Kuo A."/>
            <person name="Labutti K."/>
            <person name="Pangilinan J."/>
            <person name="Lipzen A."/>
            <person name="Riley R."/>
            <person name="Andreopoulos W."/>
            <person name="He G."/>
            <person name="Johnson J."/>
            <person name="Barry K.W."/>
            <person name="Grigoriev I.V."/>
            <person name="Nagy L."/>
            <person name="Hibbett D."/>
            <person name="Henrissat B."/>
            <person name="Matheny P.B."/>
            <person name="Labbe J."/>
            <person name="Martin F."/>
        </authorList>
    </citation>
    <scope>NUCLEOTIDE SEQUENCE</scope>
    <source>
        <strain evidence="1">HHB10654</strain>
    </source>
</reference>
<organism evidence="1 2">
    <name type="scientific">Artomyces pyxidatus</name>
    <dbReference type="NCBI Taxonomy" id="48021"/>
    <lineage>
        <taxon>Eukaryota</taxon>
        <taxon>Fungi</taxon>
        <taxon>Dikarya</taxon>
        <taxon>Basidiomycota</taxon>
        <taxon>Agaricomycotina</taxon>
        <taxon>Agaricomycetes</taxon>
        <taxon>Russulales</taxon>
        <taxon>Auriscalpiaceae</taxon>
        <taxon>Artomyces</taxon>
    </lineage>
</organism>
<gene>
    <name evidence="1" type="ORF">BV25DRAFT_1793562</name>
</gene>
<keyword evidence="2" id="KW-1185">Reference proteome</keyword>
<reference evidence="1" key="2">
    <citation type="journal article" date="2022" name="New Phytol.">
        <title>Evolutionary transition to the ectomycorrhizal habit in the genomes of a hyperdiverse lineage of mushroom-forming fungi.</title>
        <authorList>
            <person name="Looney B."/>
            <person name="Miyauchi S."/>
            <person name="Morin E."/>
            <person name="Drula E."/>
            <person name="Courty P.E."/>
            <person name="Kohler A."/>
            <person name="Kuo A."/>
            <person name="LaButti K."/>
            <person name="Pangilinan J."/>
            <person name="Lipzen A."/>
            <person name="Riley R."/>
            <person name="Andreopoulos W."/>
            <person name="He G."/>
            <person name="Johnson J."/>
            <person name="Nolan M."/>
            <person name="Tritt A."/>
            <person name="Barry K.W."/>
            <person name="Grigoriev I.V."/>
            <person name="Nagy L.G."/>
            <person name="Hibbett D."/>
            <person name="Henrissat B."/>
            <person name="Matheny P.B."/>
            <person name="Labbe J."/>
            <person name="Martin F.M."/>
        </authorList>
    </citation>
    <scope>NUCLEOTIDE SEQUENCE</scope>
    <source>
        <strain evidence="1">HHB10654</strain>
    </source>
</reference>
<comment type="caution">
    <text evidence="1">The sequence shown here is derived from an EMBL/GenBank/DDBJ whole genome shotgun (WGS) entry which is preliminary data.</text>
</comment>
<sequence length="1320" mass="146184">MSRPPPFPTASARRPGPNGTESYSTNSNTKPLQINRAPPRPTTPSNGSVISAPASPTGPARPQRSELRNIQSSEYAAYDNASASRPRNSSASTARSDASAPNGYRTRNGSTSTTASNRPKRPMRTGTMNTVGTEESEMSPTSLASVMSAFQSAGARKRTMDANGDDEWELERQKAVEAERQRQKRIKDKVPGRRVNGKAKAGDIDAVLDRIKDEWEFVIDPEFNPVDLALQILDESSSGKDMNSFRRTKLMLSQALKGSVDKHYQAFAAALPHHSSLLNHLGTTQDQIKGARAALQESKDALGQKRADLVQMWTRGQTLEEMLRILDQIERLKLVPDVLESLMSEKRLLQAAVLLVRSLKTINKQDMLDVGAVADLRGYLNGQEAALREILIDELHNHLYLKSFWCEIRWAAYTVNQQSMPKVEFEDEPLISDSYSQPPPATPTSPATPASPSARPTRLSRYLHNLALRPNDPPDDLEEPSFRSSTSASGIPSNGSSSNLPTGLGATGSLTSLTNLANGPQGGSVHAQNRNPETDSFTYIETLLESLAVLGKLGSALDIVSQRLPSEIFSLVEATVDEVGERAEYGRRSSLLVSNAASPHTKAHSAYIFASKPAVTSGLGMDIPSALLGPSRVGKGSLMSALQLRLSALESSAKHVDHEVLRDMFWTLYSKLDAVMQGLRVVYEVANRIGSRRDFKDSTGAKPGSLFPLAEIWMPVQGEVRTLLNDYLTDEEQGVMSGRNPISSINDVLREGRFSRDKSKHVFRFADTDLKQSIKALRTHEDELNRVLRDTVPGLVQGSSETAVQATLSTVGTDERLLGADQHHRLLVKPDAFHVSVLFQPMLAFMDRVAEVLPSGLEAARASSAVMEEFVLKVYLPQLEEKVSLLFHQAVTGSDAFQPDPSSFWLSSEPLINASTQLMALINSLCAMLRTTPFHRDNYARLILTVVIQFYQRCSDRFQALVTTNNPQNLEIDPVVASAAQWAQRSDMNVCLSDLYNTPEHDIARRRELCRREREIEAEIMGDNSVSKENLVTPLRNISALSNLYRSVAWFSAALNQLKAVPGDSISPTSPQRMEPVSAVTPFTPYLPSLVPITADEQLQLPLSREMALRFHALLKTYEQLSELILHTIRIDIRCRGAHYLDLALRHGNYRIDREVGEPDPHVIDLNIELGEFDDIISTALPTPAQRFVFDGLGILMEDLLIANARHIRFANMHGIKKINRNMLALQQCIKTVARDDQDTEFERAKQYYALFTMAPGDMLASIRKRQVFSIDEYKVILNLMCGVDQSQAGSSAPQASDKNYNMYVIELHGLEWEDKTERS</sequence>
<proteinExistence type="predicted"/>
<evidence type="ECO:0000313" key="2">
    <source>
        <dbReference type="Proteomes" id="UP000814140"/>
    </source>
</evidence>